<name>A0AAW1DBT0_9HEMI</name>
<dbReference type="Proteomes" id="UP001461498">
    <property type="component" value="Unassembled WGS sequence"/>
</dbReference>
<keyword evidence="1" id="KW-1133">Transmembrane helix</keyword>
<organism evidence="2 3">
    <name type="scientific">Rhynocoris fuscipes</name>
    <dbReference type="NCBI Taxonomy" id="488301"/>
    <lineage>
        <taxon>Eukaryota</taxon>
        <taxon>Metazoa</taxon>
        <taxon>Ecdysozoa</taxon>
        <taxon>Arthropoda</taxon>
        <taxon>Hexapoda</taxon>
        <taxon>Insecta</taxon>
        <taxon>Pterygota</taxon>
        <taxon>Neoptera</taxon>
        <taxon>Paraneoptera</taxon>
        <taxon>Hemiptera</taxon>
        <taxon>Heteroptera</taxon>
        <taxon>Panheteroptera</taxon>
        <taxon>Cimicomorpha</taxon>
        <taxon>Reduviidae</taxon>
        <taxon>Harpactorinae</taxon>
        <taxon>Harpactorini</taxon>
        <taxon>Rhynocoris</taxon>
    </lineage>
</organism>
<keyword evidence="3" id="KW-1185">Reference proteome</keyword>
<dbReference type="EMBL" id="JAPXFL010000004">
    <property type="protein sequence ID" value="KAK9508166.1"/>
    <property type="molecule type" value="Genomic_DNA"/>
</dbReference>
<feature type="transmembrane region" description="Helical" evidence="1">
    <location>
        <begin position="6"/>
        <end position="35"/>
    </location>
</feature>
<evidence type="ECO:0008006" key="4">
    <source>
        <dbReference type="Google" id="ProtNLM"/>
    </source>
</evidence>
<dbReference type="AlphaFoldDB" id="A0AAW1DBT0"/>
<keyword evidence="1" id="KW-0812">Transmembrane</keyword>
<evidence type="ECO:0000313" key="2">
    <source>
        <dbReference type="EMBL" id="KAK9508166.1"/>
    </source>
</evidence>
<evidence type="ECO:0000313" key="3">
    <source>
        <dbReference type="Proteomes" id="UP001461498"/>
    </source>
</evidence>
<reference evidence="2 3" key="1">
    <citation type="submission" date="2022-12" db="EMBL/GenBank/DDBJ databases">
        <title>Chromosome-level genome assembly of true bugs.</title>
        <authorList>
            <person name="Ma L."/>
            <person name="Li H."/>
        </authorList>
    </citation>
    <scope>NUCLEOTIDE SEQUENCE [LARGE SCALE GENOMIC DNA]</scope>
    <source>
        <strain evidence="2">Lab_2022b</strain>
    </source>
</reference>
<gene>
    <name evidence="2" type="ORF">O3M35_007888</name>
</gene>
<comment type="caution">
    <text evidence="2">The sequence shown here is derived from an EMBL/GenBank/DDBJ whole genome shotgun (WGS) entry which is preliminary data.</text>
</comment>
<protein>
    <recommendedName>
        <fullName evidence="4">ATP synthase F0 subunit 8</fullName>
    </recommendedName>
</protein>
<accession>A0AAW1DBT0</accession>
<sequence length="68" mass="8017">MISYDILIIALTFVCVLMLKYCLLVNNVVILFILFRKSSPAEADYKERQKSIVCHRTYLITIRRYNAD</sequence>
<proteinExistence type="predicted"/>
<evidence type="ECO:0000256" key="1">
    <source>
        <dbReference type="SAM" id="Phobius"/>
    </source>
</evidence>
<keyword evidence="1" id="KW-0472">Membrane</keyword>